<dbReference type="SUPFAM" id="SSF51735">
    <property type="entry name" value="NAD(P)-binding Rossmann-fold domains"/>
    <property type="match status" value="1"/>
</dbReference>
<protein>
    <submittedName>
        <fullName evidence="2">Trk system potassium uptake protein TrkA</fullName>
    </submittedName>
</protein>
<evidence type="ECO:0000313" key="3">
    <source>
        <dbReference type="Proteomes" id="UP000198122"/>
    </source>
</evidence>
<dbReference type="InterPro" id="IPR050721">
    <property type="entry name" value="Trk_Ktr_HKT_K-transport"/>
</dbReference>
<dbReference type="InterPro" id="IPR036721">
    <property type="entry name" value="RCK_C_sf"/>
</dbReference>
<dbReference type="GO" id="GO:0006813">
    <property type="term" value="P:potassium ion transport"/>
    <property type="evidence" value="ECO:0007669"/>
    <property type="project" value="InterPro"/>
</dbReference>
<dbReference type="PANTHER" id="PTHR43833">
    <property type="entry name" value="POTASSIUM CHANNEL PROTEIN 2-RELATED-RELATED"/>
    <property type="match status" value="1"/>
</dbReference>
<dbReference type="Gene3D" id="3.40.50.720">
    <property type="entry name" value="NAD(P)-binding Rossmann-like Domain"/>
    <property type="match status" value="1"/>
</dbReference>
<accession>A0A212TD46</accession>
<proteinExistence type="predicted"/>
<sequence length="222" mass="24443">MQRHALYNEDTLVIGLGRFGTAVATEMHRMGYRVHAIEARASLAERHHRRFQHVMAVDSTDPEELGRAKLEMFRVAVVAIGSSVEASLLTAGNLVDAGVPSIWAKAVSEEHARILERIGVHHVVFPEADSGRRVAHLVNDKLRDYIEFDDGYAIVKMTPPHELLDKTLAESQVRSRYGVTVVGMKAPGDDFHHAVPGTMVGRHHSIIVSGPVAAIERLASRP</sequence>
<dbReference type="Pfam" id="PF02254">
    <property type="entry name" value="TrkA_N"/>
    <property type="match status" value="1"/>
</dbReference>
<feature type="domain" description="RCK N-terminal" evidence="1">
    <location>
        <begin position="12"/>
        <end position="126"/>
    </location>
</feature>
<organism evidence="2 3">
    <name type="scientific">Kytococcus aerolatus</name>
    <dbReference type="NCBI Taxonomy" id="592308"/>
    <lineage>
        <taxon>Bacteria</taxon>
        <taxon>Bacillati</taxon>
        <taxon>Actinomycetota</taxon>
        <taxon>Actinomycetes</taxon>
        <taxon>Micrococcales</taxon>
        <taxon>Kytococcaceae</taxon>
        <taxon>Kytococcus</taxon>
    </lineage>
</organism>
<gene>
    <name evidence="2" type="ORF">SAMN05445756_1010</name>
</gene>
<dbReference type="RefSeq" id="WP_088817920.1">
    <property type="nucleotide sequence ID" value="NZ_FYEZ01000001.1"/>
</dbReference>
<evidence type="ECO:0000259" key="1">
    <source>
        <dbReference type="Pfam" id="PF02254"/>
    </source>
</evidence>
<keyword evidence="3" id="KW-1185">Reference proteome</keyword>
<name>A0A212TD46_9MICO</name>
<dbReference type="PANTHER" id="PTHR43833:SF7">
    <property type="entry name" value="KTR SYSTEM POTASSIUM UPTAKE PROTEIN C"/>
    <property type="match status" value="1"/>
</dbReference>
<dbReference type="AlphaFoldDB" id="A0A212TD46"/>
<dbReference type="Proteomes" id="UP000198122">
    <property type="component" value="Unassembled WGS sequence"/>
</dbReference>
<dbReference type="InterPro" id="IPR003148">
    <property type="entry name" value="RCK_N"/>
</dbReference>
<dbReference type="Gene3D" id="3.30.70.1450">
    <property type="entry name" value="Regulator of K+ conductance, C-terminal domain"/>
    <property type="match status" value="1"/>
</dbReference>
<dbReference type="OrthoDB" id="9776294at2"/>
<evidence type="ECO:0000313" key="2">
    <source>
        <dbReference type="EMBL" id="SNC63943.1"/>
    </source>
</evidence>
<dbReference type="SUPFAM" id="SSF116726">
    <property type="entry name" value="TrkA C-terminal domain-like"/>
    <property type="match status" value="1"/>
</dbReference>
<reference evidence="2 3" key="1">
    <citation type="submission" date="2017-06" db="EMBL/GenBank/DDBJ databases">
        <authorList>
            <person name="Kim H.J."/>
            <person name="Triplett B.A."/>
        </authorList>
    </citation>
    <scope>NUCLEOTIDE SEQUENCE [LARGE SCALE GENOMIC DNA]</scope>
    <source>
        <strain evidence="2 3">DSM 22179</strain>
    </source>
</reference>
<dbReference type="EMBL" id="FYEZ01000001">
    <property type="protein sequence ID" value="SNC63943.1"/>
    <property type="molecule type" value="Genomic_DNA"/>
</dbReference>
<dbReference type="InterPro" id="IPR036291">
    <property type="entry name" value="NAD(P)-bd_dom_sf"/>
</dbReference>